<dbReference type="EC" id="3.2.1.21" evidence="4"/>
<name>A0A812MY84_9DINO</name>
<evidence type="ECO:0000256" key="1">
    <source>
        <dbReference type="ARBA" id="ARBA00000448"/>
    </source>
</evidence>
<evidence type="ECO:0000256" key="5">
    <source>
        <dbReference type="ARBA" id="ARBA00022525"/>
    </source>
</evidence>
<dbReference type="Proteomes" id="UP000601435">
    <property type="component" value="Unassembled WGS sequence"/>
</dbReference>
<proteinExistence type="inferred from homology"/>
<organism evidence="9 10">
    <name type="scientific">Symbiodinium necroappetens</name>
    <dbReference type="NCBI Taxonomy" id="1628268"/>
    <lineage>
        <taxon>Eukaryota</taxon>
        <taxon>Sar</taxon>
        <taxon>Alveolata</taxon>
        <taxon>Dinophyceae</taxon>
        <taxon>Suessiales</taxon>
        <taxon>Symbiodiniaceae</taxon>
        <taxon>Symbiodinium</taxon>
    </lineage>
</organism>
<keyword evidence="5" id="KW-0964">Secreted</keyword>
<gene>
    <name evidence="9" type="primary">bglG</name>
    <name evidence="9" type="ORF">SNEC2469_LOCUS6273</name>
</gene>
<reference evidence="9" key="1">
    <citation type="submission" date="2021-02" db="EMBL/GenBank/DDBJ databases">
        <authorList>
            <person name="Dougan E. K."/>
            <person name="Rhodes N."/>
            <person name="Thang M."/>
            <person name="Chan C."/>
        </authorList>
    </citation>
    <scope>NUCLEOTIDE SEQUENCE</scope>
</reference>
<evidence type="ECO:0000256" key="7">
    <source>
        <dbReference type="ARBA" id="ARBA00022801"/>
    </source>
</evidence>
<comment type="subcellular location">
    <subcellularLocation>
        <location evidence="2">Secreted</location>
    </subcellularLocation>
</comment>
<dbReference type="InterPro" id="IPR036881">
    <property type="entry name" value="Glyco_hydro_3_C_sf"/>
</dbReference>
<protein>
    <recommendedName>
        <fullName evidence="4">beta-glucosidase</fullName>
        <ecNumber evidence="4">3.2.1.21</ecNumber>
    </recommendedName>
</protein>
<dbReference type="GO" id="GO:0005576">
    <property type="term" value="C:extracellular region"/>
    <property type="evidence" value="ECO:0007669"/>
    <property type="project" value="UniProtKB-SubCell"/>
</dbReference>
<dbReference type="GO" id="GO:0009251">
    <property type="term" value="P:glucan catabolic process"/>
    <property type="evidence" value="ECO:0007669"/>
    <property type="project" value="TreeGrafter"/>
</dbReference>
<dbReference type="Gene3D" id="3.20.20.300">
    <property type="entry name" value="Glycoside hydrolase, family 3, N-terminal domain"/>
    <property type="match status" value="1"/>
</dbReference>
<dbReference type="GO" id="GO:0008422">
    <property type="term" value="F:beta-glucosidase activity"/>
    <property type="evidence" value="ECO:0007669"/>
    <property type="project" value="UniProtKB-EC"/>
</dbReference>
<evidence type="ECO:0000256" key="3">
    <source>
        <dbReference type="ARBA" id="ARBA00005336"/>
    </source>
</evidence>
<comment type="caution">
    <text evidence="9">The sequence shown here is derived from an EMBL/GenBank/DDBJ whole genome shotgun (WGS) entry which is preliminary data.</text>
</comment>
<evidence type="ECO:0000256" key="2">
    <source>
        <dbReference type="ARBA" id="ARBA00004613"/>
    </source>
</evidence>
<dbReference type="Gene3D" id="3.40.50.1700">
    <property type="entry name" value="Glycoside hydrolase family 3 C-terminal domain"/>
    <property type="match status" value="1"/>
</dbReference>
<comment type="catalytic activity">
    <reaction evidence="1">
        <text>Hydrolysis of terminal, non-reducing beta-D-glucosyl residues with release of beta-D-glucose.</text>
        <dbReference type="EC" id="3.2.1.21"/>
    </reaction>
</comment>
<keyword evidence="10" id="KW-1185">Reference proteome</keyword>
<dbReference type="OrthoDB" id="437054at2759"/>
<sequence>MAAIWMDLRGKMGFSGFVMSDWTAMHSKDALQAGLDQEQPGMIKKVPVVGEVGVLADSVIKTLDRSVVENAAVHVLTAIFRLRLDQDMGCTPPNCTQELMSDQTKATTRGERHEDIALRAATSSIVLLKNGNSLLPLDKGKVHRSVLLVYIAVQWSA</sequence>
<dbReference type="InterPro" id="IPR036962">
    <property type="entry name" value="Glyco_hydro_3_N_sf"/>
</dbReference>
<accession>A0A812MY84</accession>
<dbReference type="AlphaFoldDB" id="A0A812MY84"/>
<keyword evidence="7" id="KW-0378">Hydrolase</keyword>
<dbReference type="PANTHER" id="PTHR42715:SF12">
    <property type="entry name" value="BETA-GLUCOSIDASE G-RELATED"/>
    <property type="match status" value="1"/>
</dbReference>
<evidence type="ECO:0000256" key="4">
    <source>
        <dbReference type="ARBA" id="ARBA00012744"/>
    </source>
</evidence>
<dbReference type="InterPro" id="IPR050288">
    <property type="entry name" value="Cellulose_deg_GH3"/>
</dbReference>
<dbReference type="EMBL" id="CAJNJA010011091">
    <property type="protein sequence ID" value="CAE7266353.1"/>
    <property type="molecule type" value="Genomic_DNA"/>
</dbReference>
<dbReference type="InterPro" id="IPR017853">
    <property type="entry name" value="GH"/>
</dbReference>
<comment type="function">
    <text evidence="8">Beta-glucosidases are one of a number of cellulolytic enzymes involved in the degradation of cellulosic biomass. Catalyzes the last step releasing glucose from the inhibitory cellobiose.</text>
</comment>
<keyword evidence="6" id="KW-0732">Signal</keyword>
<evidence type="ECO:0000313" key="9">
    <source>
        <dbReference type="EMBL" id="CAE7266353.1"/>
    </source>
</evidence>
<evidence type="ECO:0000256" key="6">
    <source>
        <dbReference type="ARBA" id="ARBA00022729"/>
    </source>
</evidence>
<evidence type="ECO:0000313" key="10">
    <source>
        <dbReference type="Proteomes" id="UP000601435"/>
    </source>
</evidence>
<dbReference type="SUPFAM" id="SSF51445">
    <property type="entry name" value="(Trans)glycosidases"/>
    <property type="match status" value="1"/>
</dbReference>
<dbReference type="PANTHER" id="PTHR42715">
    <property type="entry name" value="BETA-GLUCOSIDASE"/>
    <property type="match status" value="1"/>
</dbReference>
<comment type="similarity">
    <text evidence="3">Belongs to the glycosyl hydrolase 3 family.</text>
</comment>
<evidence type="ECO:0000256" key="8">
    <source>
        <dbReference type="ARBA" id="ARBA00024983"/>
    </source>
</evidence>